<proteinExistence type="predicted"/>
<dbReference type="Proteomes" id="UP001642483">
    <property type="component" value="Unassembled WGS sequence"/>
</dbReference>
<name>A0ABP0GHL4_CLALP</name>
<dbReference type="InterPro" id="IPR006935">
    <property type="entry name" value="Helicase/UvrB_N"/>
</dbReference>
<dbReference type="Gene3D" id="3.40.50.300">
    <property type="entry name" value="P-loop containing nucleotide triphosphate hydrolases"/>
    <property type="match status" value="2"/>
</dbReference>
<organism evidence="3 4">
    <name type="scientific">Clavelina lepadiformis</name>
    <name type="common">Light-bulb sea squirt</name>
    <name type="synonym">Ascidia lepadiformis</name>
    <dbReference type="NCBI Taxonomy" id="159417"/>
    <lineage>
        <taxon>Eukaryota</taxon>
        <taxon>Metazoa</taxon>
        <taxon>Chordata</taxon>
        <taxon>Tunicata</taxon>
        <taxon>Ascidiacea</taxon>
        <taxon>Aplousobranchia</taxon>
        <taxon>Clavelinidae</taxon>
        <taxon>Clavelina</taxon>
    </lineage>
</organism>
<dbReference type="InterPro" id="IPR014001">
    <property type="entry name" value="Helicase_ATP-bd"/>
</dbReference>
<evidence type="ECO:0000256" key="1">
    <source>
        <dbReference type="SAM" id="MobiDB-lite"/>
    </source>
</evidence>
<dbReference type="Gene3D" id="1.20.1320.30">
    <property type="match status" value="1"/>
</dbReference>
<dbReference type="PROSITE" id="PS51192">
    <property type="entry name" value="HELICASE_ATP_BIND_1"/>
    <property type="match status" value="1"/>
</dbReference>
<dbReference type="Pfam" id="PF04851">
    <property type="entry name" value="ResIII"/>
    <property type="match status" value="1"/>
</dbReference>
<dbReference type="PANTHER" id="PTHR14074:SF16">
    <property type="entry name" value="ANTIVIRAL INNATE IMMUNE RESPONSE RECEPTOR RIG-I"/>
    <property type="match status" value="1"/>
</dbReference>
<dbReference type="SUPFAM" id="SSF52540">
    <property type="entry name" value="P-loop containing nucleoside triphosphate hydrolases"/>
    <property type="match status" value="1"/>
</dbReference>
<dbReference type="SMART" id="SM00487">
    <property type="entry name" value="DEXDc"/>
    <property type="match status" value="1"/>
</dbReference>
<reference evidence="3 4" key="1">
    <citation type="submission" date="2024-02" db="EMBL/GenBank/DDBJ databases">
        <authorList>
            <person name="Daric V."/>
            <person name="Darras S."/>
        </authorList>
    </citation>
    <scope>NUCLEOTIDE SEQUENCE [LARGE SCALE GENOMIC DNA]</scope>
</reference>
<dbReference type="InterPro" id="IPR027417">
    <property type="entry name" value="P-loop_NTPase"/>
</dbReference>
<sequence length="772" mass="88815">MEGEVSLVRELQDCVISYKAIFDHFLTPLPLLELMPTLRDEARKQIQDLHDRPREQVDIFLKELLECGESGIYQSFLDALNKSEDQHWIHDFMIGNLSNELTDKFIYHIENAEAFKKLFEIIQPQLNVIDARTLVTVLRPWLSEGERDDLNEKCNRLGSTYALPWIIDFILRKKPTWLKELYNHAEEGNYSNEVAGTLAKALAQYFIFDENNENVVGREEYMECSSQPSTSTGCFYLHGTIEKKENETENSPLNEQQMEVGNEEQSAQEEDDDEDLDHMSLSSDKFFDAENEIELCDPYQSYELRGYQHELAYLARQGKNVIVCAPPGAGKTLVAANIIQNYYETSCRDDETKRNVLFFTPGIALAQQQHDRFKEYLPPKFKTDYRCGNGDRASLLAVKDLDVVILTPQLLVNDLNSNKNDKSAVKLDEFGMLIFDECHHCKGGDPYNNLMRQYFRLENDSKKLPQVIGLTATLGMGKVKTNKDSALQEMKRLCANLNAIDGVVTVCDSQNRKEMEKYIANPDESHLLMDMERNDPFFEKVITLMTNIEQVLIDLKEEPISRAPGFRQNDFDRDMFKQWCVKAKEEIAESNHSRDAYTCVEYLEVCGDALDIYYICRPEAALKKLLDETLDSQKQETRTEKLLHQYHTDALNTLKEVCDDPRCVNPNLGKIKKCILEKFETVSDSRIMLMTQMKVYAYALKDWMNDDEQLKVLKPVVFTGTQTSAGVKVVLSFSEQQLTDGLTHDCTCFSNLCVQFDVLSSITVQVNYEDER</sequence>
<comment type="caution">
    <text evidence="3">The sequence shown here is derived from an EMBL/GenBank/DDBJ whole genome shotgun (WGS) entry which is preliminary data.</text>
</comment>
<dbReference type="Gene3D" id="1.10.533.10">
    <property type="entry name" value="Death Domain, Fas"/>
    <property type="match status" value="2"/>
</dbReference>
<feature type="domain" description="Helicase ATP-binding" evidence="2">
    <location>
        <begin position="312"/>
        <end position="492"/>
    </location>
</feature>
<accession>A0ABP0GHL4</accession>
<protein>
    <recommendedName>
        <fullName evidence="2">Helicase ATP-binding domain-containing protein</fullName>
    </recommendedName>
</protein>
<feature type="compositionally biased region" description="Polar residues" evidence="1">
    <location>
        <begin position="249"/>
        <end position="259"/>
    </location>
</feature>
<keyword evidence="4" id="KW-1185">Reference proteome</keyword>
<dbReference type="EMBL" id="CAWYQH010000119">
    <property type="protein sequence ID" value="CAK8691241.1"/>
    <property type="molecule type" value="Genomic_DNA"/>
</dbReference>
<evidence type="ECO:0000313" key="3">
    <source>
        <dbReference type="EMBL" id="CAK8691241.1"/>
    </source>
</evidence>
<gene>
    <name evidence="3" type="ORF">CVLEPA_LOCUS23821</name>
</gene>
<dbReference type="InterPro" id="IPR041204">
    <property type="entry name" value="RIG-I-like_C"/>
</dbReference>
<evidence type="ECO:0000313" key="4">
    <source>
        <dbReference type="Proteomes" id="UP001642483"/>
    </source>
</evidence>
<feature type="region of interest" description="Disordered" evidence="1">
    <location>
        <begin position="245"/>
        <end position="278"/>
    </location>
</feature>
<dbReference type="PANTHER" id="PTHR14074">
    <property type="entry name" value="HELICASE WITH DEATH DOMAIN-RELATED"/>
    <property type="match status" value="1"/>
</dbReference>
<dbReference type="InterPro" id="IPR051363">
    <property type="entry name" value="RLR_Helicase"/>
</dbReference>
<feature type="compositionally biased region" description="Acidic residues" evidence="1">
    <location>
        <begin position="266"/>
        <end position="276"/>
    </location>
</feature>
<dbReference type="InterPro" id="IPR011029">
    <property type="entry name" value="DEATH-like_dom_sf"/>
</dbReference>
<dbReference type="InterPro" id="IPR003593">
    <property type="entry name" value="AAA+_ATPase"/>
</dbReference>
<evidence type="ECO:0000259" key="2">
    <source>
        <dbReference type="PROSITE" id="PS51192"/>
    </source>
</evidence>
<dbReference type="Pfam" id="PF18119">
    <property type="entry name" value="RIG-I_C"/>
    <property type="match status" value="1"/>
</dbReference>
<dbReference type="SMART" id="SM00382">
    <property type="entry name" value="AAA"/>
    <property type="match status" value="1"/>
</dbReference>